<dbReference type="Proteomes" id="UP000006753">
    <property type="component" value="Unassembled WGS sequence"/>
</dbReference>
<feature type="region of interest" description="Disordered" evidence="1">
    <location>
        <begin position="93"/>
        <end position="131"/>
    </location>
</feature>
<evidence type="ECO:0000313" key="2">
    <source>
        <dbReference type="EMBL" id="EKD20656.1"/>
    </source>
</evidence>
<dbReference type="EMBL" id="JH921429">
    <property type="protein sequence ID" value="EKD20656.1"/>
    <property type="molecule type" value="Genomic_DNA"/>
</dbReference>
<gene>
    <name evidence="2" type="ORF">MBM_01338</name>
</gene>
<name>K1X6F2_MARBU</name>
<dbReference type="KEGG" id="mbe:MBM_01338"/>
<protein>
    <submittedName>
        <fullName evidence="2">Uncharacterized protein</fullName>
    </submittedName>
</protein>
<dbReference type="OrthoDB" id="3513191at2759"/>
<dbReference type="InParanoid" id="K1X6F2"/>
<proteinExistence type="predicted"/>
<dbReference type="GeneID" id="18757273"/>
<feature type="compositionally biased region" description="Low complexity" evidence="1">
    <location>
        <begin position="104"/>
        <end position="115"/>
    </location>
</feature>
<organism evidence="2 3">
    <name type="scientific">Marssonina brunnea f. sp. multigermtubi (strain MB_m1)</name>
    <name type="common">Marssonina leaf spot fungus</name>
    <dbReference type="NCBI Taxonomy" id="1072389"/>
    <lineage>
        <taxon>Eukaryota</taxon>
        <taxon>Fungi</taxon>
        <taxon>Dikarya</taxon>
        <taxon>Ascomycota</taxon>
        <taxon>Pezizomycotina</taxon>
        <taxon>Leotiomycetes</taxon>
        <taxon>Helotiales</taxon>
        <taxon>Drepanopezizaceae</taxon>
        <taxon>Drepanopeziza</taxon>
    </lineage>
</organism>
<accession>K1X6F2</accession>
<evidence type="ECO:0000256" key="1">
    <source>
        <dbReference type="SAM" id="MobiDB-lite"/>
    </source>
</evidence>
<dbReference type="HOGENOM" id="CLU_894505_0_0_1"/>
<sequence length="311" mass="34923">MPPSDPLRHTFAVLPLMKSEVHPSPSGLASEPSSPAYAAVYRHTFGKHKHKTLQEIEACDLPYIEWLRGSYMAKNSRDLQKALQAYDAAKFPRSPASLPHMTESQASPASQKSAAGNKRKMQPQSDEQPRKKYVLDFGLNRGRALSDVPDEYVENLRERIRSGTFTPKPALVAALKDHKPSKAAFKPTWTPPELSQASPVFQDDTFGDLWIGYVDAQRFFGLNSDHFVLLPYADPPRFFGLKSDHFAVLPRAEASKSSNFKGKYWLYHVYDIFMWHVSKDAADKALKAFLACYQDRVEDVWASMGLGAGLC</sequence>
<dbReference type="AlphaFoldDB" id="K1X6F2"/>
<keyword evidence="3" id="KW-1185">Reference proteome</keyword>
<evidence type="ECO:0000313" key="3">
    <source>
        <dbReference type="Proteomes" id="UP000006753"/>
    </source>
</evidence>
<reference evidence="2 3" key="1">
    <citation type="journal article" date="2012" name="BMC Genomics">
        <title>Sequencing the genome of Marssonina brunnea reveals fungus-poplar co-evolution.</title>
        <authorList>
            <person name="Zhu S."/>
            <person name="Cao Y.-Z."/>
            <person name="Jiang C."/>
            <person name="Tan B.-Y."/>
            <person name="Wang Z."/>
            <person name="Feng S."/>
            <person name="Zhang L."/>
            <person name="Su X.-H."/>
            <person name="Brejova B."/>
            <person name="Vinar T."/>
            <person name="Xu M."/>
            <person name="Wang M.-X."/>
            <person name="Zhang S.-G."/>
            <person name="Huang M.-R."/>
            <person name="Wu R."/>
            <person name="Zhou Y."/>
        </authorList>
    </citation>
    <scope>NUCLEOTIDE SEQUENCE [LARGE SCALE GENOMIC DNA]</scope>
    <source>
        <strain evidence="2 3">MB_m1</strain>
    </source>
</reference>